<dbReference type="KEGG" id="fiy:BN1229_v1_2631"/>
<evidence type="ECO:0008006" key="3">
    <source>
        <dbReference type="Google" id="ProtNLM"/>
    </source>
</evidence>
<reference evidence="2" key="1">
    <citation type="submission" date="2015-02" db="EMBL/GenBank/DDBJ databases">
        <authorList>
            <person name="Chooi Y.-H."/>
        </authorList>
    </citation>
    <scope>NUCLEOTIDE SEQUENCE [LARGE SCALE GENOMIC DNA]</scope>
    <source>
        <strain evidence="2">strain Y</strain>
    </source>
</reference>
<proteinExistence type="predicted"/>
<dbReference type="KEGG" id="fil:BN1229_v1_3290"/>
<evidence type="ECO:0000313" key="1">
    <source>
        <dbReference type="EMBL" id="CPR20487.1"/>
    </source>
</evidence>
<dbReference type="AlphaFoldDB" id="A0A0D6JGV4"/>
<name>A0A0D6JGV4_9HYPH</name>
<accession>A0A0D6JGV4</accession>
<dbReference type="RefSeq" id="WP_046479104.1">
    <property type="nucleotide sequence ID" value="NZ_LN829118.1"/>
</dbReference>
<keyword evidence="2" id="KW-1185">Reference proteome</keyword>
<dbReference type="Proteomes" id="UP000033187">
    <property type="component" value="Chromosome 1"/>
</dbReference>
<gene>
    <name evidence="1" type="ORF">YBN1229_v1_2631</name>
</gene>
<organism evidence="1 2">
    <name type="scientific">Candidatus Filomicrobium marinum</name>
    <dbReference type="NCBI Taxonomy" id="1608628"/>
    <lineage>
        <taxon>Bacteria</taxon>
        <taxon>Pseudomonadati</taxon>
        <taxon>Pseudomonadota</taxon>
        <taxon>Alphaproteobacteria</taxon>
        <taxon>Hyphomicrobiales</taxon>
        <taxon>Hyphomicrobiaceae</taxon>
        <taxon>Filomicrobium</taxon>
    </lineage>
</organism>
<protein>
    <recommendedName>
        <fullName evidence="3">DUF177 domain-containing protein</fullName>
    </recommendedName>
</protein>
<sequence>MTALADWRHRLNEIPANGLRVTRKATPEECAEIAASLSIVSCENLSATYQIKAKNRDRYELTGHVTVGVIQSCIVSLEPVRASQDETLDCAFIPSDLLPESREDEQEVLSIDDLEPIENGWINVGRIVFEVISTGLDPYPRREDAQWSDVASAREIATGPFAALAELKKKS</sequence>
<dbReference type="EMBL" id="LN829119">
    <property type="protein sequence ID" value="CPR20487.1"/>
    <property type="molecule type" value="Genomic_DNA"/>
</dbReference>
<evidence type="ECO:0000313" key="2">
    <source>
        <dbReference type="Proteomes" id="UP000033187"/>
    </source>
</evidence>